<accession>A0A3B0TZ03</accession>
<organism evidence="2">
    <name type="scientific">hydrothermal vent metagenome</name>
    <dbReference type="NCBI Taxonomy" id="652676"/>
    <lineage>
        <taxon>unclassified sequences</taxon>
        <taxon>metagenomes</taxon>
        <taxon>ecological metagenomes</taxon>
    </lineage>
</organism>
<evidence type="ECO:0000259" key="1">
    <source>
        <dbReference type="Pfam" id="PF13568"/>
    </source>
</evidence>
<dbReference type="EMBL" id="UOEL01000086">
    <property type="protein sequence ID" value="VAW12336.1"/>
    <property type="molecule type" value="Genomic_DNA"/>
</dbReference>
<dbReference type="InterPro" id="IPR025665">
    <property type="entry name" value="Beta-barrel_OMP_2"/>
</dbReference>
<proteinExistence type="predicted"/>
<protein>
    <recommendedName>
        <fullName evidence="1">Outer membrane protein beta-barrel domain-containing protein</fullName>
    </recommendedName>
</protein>
<gene>
    <name evidence="2" type="ORF">MNBD_BACTEROID03-633</name>
</gene>
<feature type="domain" description="Outer membrane protein beta-barrel" evidence="1">
    <location>
        <begin position="24"/>
        <end position="180"/>
    </location>
</feature>
<dbReference type="AlphaFoldDB" id="A0A3B0TZ03"/>
<evidence type="ECO:0000313" key="2">
    <source>
        <dbReference type="EMBL" id="VAW12336.1"/>
    </source>
</evidence>
<sequence length="200" mass="21711">MKNLIMISVILFVGSFSSTAYGQFIVKGGPGVSGVTMKERGGVRNSNFRSSFSFHVGGAYEIEVSDFISIEPGVSFTGKGFNVARRGTDLNARMLFIEVPIAVKGYFLDIGDGGRLFGLAGGYTSFMLSYKLNGVKQPIGNTTEDRLKRFDMGLTFGAGVELFESLVIVPSFDFGLANLSNTSNEINRINVFKLTVGYKF</sequence>
<reference evidence="2" key="1">
    <citation type="submission" date="2018-06" db="EMBL/GenBank/DDBJ databases">
        <authorList>
            <person name="Zhirakovskaya E."/>
        </authorList>
    </citation>
    <scope>NUCLEOTIDE SEQUENCE</scope>
</reference>
<dbReference type="Pfam" id="PF13568">
    <property type="entry name" value="OMP_b-brl_2"/>
    <property type="match status" value="1"/>
</dbReference>
<name>A0A3B0TZ03_9ZZZZ</name>